<protein>
    <submittedName>
        <fullName evidence="2">tRNA (Adenosine(37)-N6)-threonylcarbamoyltransferase complex dimerization subunit type 1 TsaB</fullName>
        <ecNumber evidence="2">2.3.1.234</ecNumber>
    </submittedName>
</protein>
<name>A0ABW2V4A3_9BACL</name>
<dbReference type="SUPFAM" id="SSF53067">
    <property type="entry name" value="Actin-like ATPase domain"/>
    <property type="match status" value="1"/>
</dbReference>
<accession>A0ABW2V4A3</accession>
<dbReference type="EC" id="2.3.1.234" evidence="2"/>
<gene>
    <name evidence="2" type="primary">tsaB</name>
    <name evidence="2" type="ORF">ACFQWB_06725</name>
</gene>
<dbReference type="Gene3D" id="3.30.420.40">
    <property type="match status" value="1"/>
</dbReference>
<dbReference type="RefSeq" id="WP_138790149.1">
    <property type="nucleotide sequence ID" value="NZ_JBHTGQ010000015.1"/>
</dbReference>
<feature type="domain" description="Gcp-like" evidence="1">
    <location>
        <begin position="50"/>
        <end position="281"/>
    </location>
</feature>
<dbReference type="GO" id="GO:0061711">
    <property type="term" value="F:tRNA N(6)-L-threonylcarbamoyladenine synthase activity"/>
    <property type="evidence" value="ECO:0007669"/>
    <property type="project" value="UniProtKB-EC"/>
</dbReference>
<dbReference type="PANTHER" id="PTHR11735">
    <property type="entry name" value="TRNA N6-ADENOSINE THREONYLCARBAMOYLTRANSFERASE"/>
    <property type="match status" value="1"/>
</dbReference>
<reference evidence="3" key="1">
    <citation type="journal article" date="2019" name="Int. J. Syst. Evol. Microbiol.">
        <title>The Global Catalogue of Microorganisms (GCM) 10K type strain sequencing project: providing services to taxonomists for standard genome sequencing and annotation.</title>
        <authorList>
            <consortium name="The Broad Institute Genomics Platform"/>
            <consortium name="The Broad Institute Genome Sequencing Center for Infectious Disease"/>
            <person name="Wu L."/>
            <person name="Ma J."/>
        </authorList>
    </citation>
    <scope>NUCLEOTIDE SEQUENCE [LARGE SCALE GENOMIC DNA]</scope>
    <source>
        <strain evidence="3">JCM 18657</strain>
    </source>
</reference>
<proteinExistence type="predicted"/>
<dbReference type="EMBL" id="JBHTGQ010000015">
    <property type="protein sequence ID" value="MFC7749631.1"/>
    <property type="molecule type" value="Genomic_DNA"/>
</dbReference>
<organism evidence="2 3">
    <name type="scientific">Paenibacillus thermoaerophilus</name>
    <dbReference type="NCBI Taxonomy" id="1215385"/>
    <lineage>
        <taxon>Bacteria</taxon>
        <taxon>Bacillati</taxon>
        <taxon>Bacillota</taxon>
        <taxon>Bacilli</taxon>
        <taxon>Bacillales</taxon>
        <taxon>Paenibacillaceae</taxon>
        <taxon>Paenibacillus</taxon>
    </lineage>
</organism>
<dbReference type="InterPro" id="IPR043129">
    <property type="entry name" value="ATPase_NBD"/>
</dbReference>
<dbReference type="PANTHER" id="PTHR11735:SF11">
    <property type="entry name" value="TRNA THREONYLCARBAMOYLADENOSINE BIOSYNTHESIS PROTEIN TSAB"/>
    <property type="match status" value="1"/>
</dbReference>
<dbReference type="NCBIfam" id="TIGR03725">
    <property type="entry name" value="T6A_YeaZ"/>
    <property type="match status" value="1"/>
</dbReference>
<keyword evidence="3" id="KW-1185">Reference proteome</keyword>
<dbReference type="Proteomes" id="UP001596528">
    <property type="component" value="Unassembled WGS sequence"/>
</dbReference>
<keyword evidence="2" id="KW-0012">Acyltransferase</keyword>
<comment type="caution">
    <text evidence="2">The sequence shown here is derived from an EMBL/GenBank/DDBJ whole genome shotgun (WGS) entry which is preliminary data.</text>
</comment>
<sequence>MRHFNRDNRIDRSSLWGEDDWVLAMDTATAVMAVALFRGREPVRETAMRSERNHSIYLAPAIRDLLAAEGLTTRDLKGVAVGVGPGSYTGVRIGVTVAKTLAWSLQLPVVGVSTLAALAWRGLEQASADSGAAAAGYWYVPLMDARRGQVYTALYSAEEADPGVSAGGLAIAEAWTARMADGIRLLDRWLDELAALAAAAADEGRPPAAIVFAGATEAFAERIASFAERLSSLAPVVAAEAELSGAAIGRLAWPAAIRGEATPAHDVLPNYTQLAEAEAKWIAGQKGEKRDGA</sequence>
<dbReference type="Pfam" id="PF00814">
    <property type="entry name" value="TsaD"/>
    <property type="match status" value="1"/>
</dbReference>
<evidence type="ECO:0000313" key="3">
    <source>
        <dbReference type="Proteomes" id="UP001596528"/>
    </source>
</evidence>
<dbReference type="InterPro" id="IPR022496">
    <property type="entry name" value="T6A_TsaB"/>
</dbReference>
<keyword evidence="2" id="KW-0808">Transferase</keyword>
<evidence type="ECO:0000313" key="2">
    <source>
        <dbReference type="EMBL" id="MFC7749631.1"/>
    </source>
</evidence>
<dbReference type="CDD" id="cd24032">
    <property type="entry name" value="ASKHA_NBD_TsaB"/>
    <property type="match status" value="1"/>
</dbReference>
<evidence type="ECO:0000259" key="1">
    <source>
        <dbReference type="Pfam" id="PF00814"/>
    </source>
</evidence>
<dbReference type="InterPro" id="IPR000905">
    <property type="entry name" value="Gcp-like_dom"/>
</dbReference>